<feature type="compositionally biased region" description="Low complexity" evidence="1">
    <location>
        <begin position="929"/>
        <end position="941"/>
    </location>
</feature>
<dbReference type="Pfam" id="PF13920">
    <property type="entry name" value="zf-C3HC4_3"/>
    <property type="match status" value="1"/>
</dbReference>
<dbReference type="PhylomeDB" id="A0A0G4EG33"/>
<dbReference type="InterPro" id="IPR013083">
    <property type="entry name" value="Znf_RING/FYVE/PHD"/>
</dbReference>
<dbReference type="VEuPathDB" id="CryptoDB:Vbra_11549"/>
<feature type="region of interest" description="Disordered" evidence="1">
    <location>
        <begin position="748"/>
        <end position="887"/>
    </location>
</feature>
<feature type="compositionally biased region" description="Polar residues" evidence="1">
    <location>
        <begin position="843"/>
        <end position="856"/>
    </location>
</feature>
<dbReference type="Gene3D" id="3.30.40.10">
    <property type="entry name" value="Zinc/RING finger domain, C3HC4 (zinc finger)"/>
    <property type="match status" value="1"/>
</dbReference>
<dbReference type="Proteomes" id="UP000041254">
    <property type="component" value="Unassembled WGS sequence"/>
</dbReference>
<dbReference type="EMBL" id="CDMY01000218">
    <property type="protein sequence ID" value="CEL94401.1"/>
    <property type="molecule type" value="Genomic_DNA"/>
</dbReference>
<feature type="compositionally biased region" description="Low complexity" evidence="1">
    <location>
        <begin position="688"/>
        <end position="699"/>
    </location>
</feature>
<feature type="compositionally biased region" description="Low complexity" evidence="1">
    <location>
        <begin position="584"/>
        <end position="595"/>
    </location>
</feature>
<evidence type="ECO:0000313" key="2">
    <source>
        <dbReference type="EMBL" id="CEL94401.1"/>
    </source>
</evidence>
<organism evidence="2 3">
    <name type="scientific">Vitrella brassicaformis (strain CCMP3155)</name>
    <dbReference type="NCBI Taxonomy" id="1169540"/>
    <lineage>
        <taxon>Eukaryota</taxon>
        <taxon>Sar</taxon>
        <taxon>Alveolata</taxon>
        <taxon>Colpodellida</taxon>
        <taxon>Vitrellaceae</taxon>
        <taxon>Vitrella</taxon>
    </lineage>
</organism>
<protein>
    <submittedName>
        <fullName evidence="2">Uncharacterized protein</fullName>
    </submittedName>
</protein>
<dbReference type="InParanoid" id="A0A0G4EG33"/>
<feature type="compositionally biased region" description="Pro residues" evidence="1">
    <location>
        <begin position="765"/>
        <end position="783"/>
    </location>
</feature>
<gene>
    <name evidence="2" type="ORF">Vbra_11549</name>
</gene>
<feature type="region of interest" description="Disordered" evidence="1">
    <location>
        <begin position="546"/>
        <end position="705"/>
    </location>
</feature>
<dbReference type="AlphaFoldDB" id="A0A0G4EG33"/>
<feature type="compositionally biased region" description="Basic and acidic residues" evidence="1">
    <location>
        <begin position="868"/>
        <end position="887"/>
    </location>
</feature>
<proteinExistence type="predicted"/>
<keyword evidence="3" id="KW-1185">Reference proteome</keyword>
<reference evidence="2 3" key="1">
    <citation type="submission" date="2014-11" db="EMBL/GenBank/DDBJ databases">
        <authorList>
            <person name="Zhu J."/>
            <person name="Qi W."/>
            <person name="Song R."/>
        </authorList>
    </citation>
    <scope>NUCLEOTIDE SEQUENCE [LARGE SCALE GENOMIC DNA]</scope>
</reference>
<feature type="compositionally biased region" description="Basic residues" evidence="1">
    <location>
        <begin position="563"/>
        <end position="576"/>
    </location>
</feature>
<feature type="region of interest" description="Disordered" evidence="1">
    <location>
        <begin position="907"/>
        <end position="942"/>
    </location>
</feature>
<accession>A0A0G4EG33</accession>
<evidence type="ECO:0000313" key="3">
    <source>
        <dbReference type="Proteomes" id="UP000041254"/>
    </source>
</evidence>
<evidence type="ECO:0000256" key="1">
    <source>
        <dbReference type="SAM" id="MobiDB-lite"/>
    </source>
</evidence>
<sequence length="1052" mass="111929">MTTPAVPLLTLPDDVAAEVDALLAASDVQAFATHLVCLATYSGSEGIKLAILNRFVLRCGNVARAARFLWVIVTDPGAPWAIREMSLAMAAQLMEPAARRDAFIQELIARQGSPQGLVTVLVDLMLALQGRRQSISVICILLLGILRYGKAIGNTRDFHEHLVANHGDCLGMMEDAGIAALRDGFDSLATMVESLVEVLLADVEPSAALVWLRLSLLHVLFAVSHSNLMDPYHSHRASMLAFLSAVLGNVPTVETLTAVCGALQKHAFVHVDQLVGVIGSKSATAEDKWAASLKLGLISELVSRPMAAAKDLPGASCVADDCRPFVERVLRPEVFRGIFASVNDGPPPLFVDGHTMPDVNRAAQISIVLATPFQCCITDDIGSLIDSGLPAICVKLVNDDRLTRTPSVGLAILANLTDLMARIAAVSPPVADRAGFASVICRAVLRVHVLTTTSLTGAAASIAPLLRIESAVETVVDGADGIEETVERSVFFVCACGQLDSVKSLREMQRRGKKSKHTNVLTKLRDIFDGVEKAETERYNKAIANMSFDDDPQAPHPASSGTAKKKKRHNRKKNKGGRGGGGQASAPAAASSSSAPVDQSGGELSDDENGAMPAKEEGDGGSADEQPLPSVSAAAPSNDLVNQGQLTACVPSNIVSGDEGNDGGGPFNPKKETINKPVATQQPPDGRLLPLSSTSSPPSALGKATYQSPCVVEGPAAVAAANMPSPSVGRRSNVFSLSNGLAGEHQAVSMAAPSAKQHSPLALLTPPPFPPPPPPMLPAPRPPGGHHHHTHNYNGTPSPRHTMAAAAAAAATTSSGSALRGDWSAGPCTAADDGSDYADRSCSADQQGTESATSAHGSPVGPSSVECEVQRERDALRREREEQQQRERALLHHLQQLEETNRKLAALSVQQQPPSSSSSSSAPPPPQQPHYQQQQLPSAQQEGDGHECSICFDAAPSVMYMPCRHLRVCRQCYDDQCSKVQRDLQRVRAENVRRGKENEDIERQNQGRKREDRIALVDLLDEPEYLCEHCKERVVFAGSREEVRKWAARAIT</sequence>
<name>A0A0G4EG33_VITBC</name>
<feature type="compositionally biased region" description="Low complexity" evidence="1">
    <location>
        <begin position="910"/>
        <end position="921"/>
    </location>
</feature>